<comment type="caution">
    <text evidence="1">The sequence shown here is derived from an EMBL/GenBank/DDBJ whole genome shotgun (WGS) entry which is preliminary data.</text>
</comment>
<dbReference type="InterPro" id="IPR008928">
    <property type="entry name" value="6-hairpin_glycosidase_sf"/>
</dbReference>
<gene>
    <name evidence="1" type="ORF">GCM10011512_16510</name>
</gene>
<sequence>MSAPTNSPAPVRAAVAAGSVITLFGHRLLHLPGTHLAAIRWPRPRASDLRGPWHYWWQAHYLDCLVDAGWREHGAGLPVVSLRLGQQLLRGIRVRNLFRYPNHYYDDMGWLVLAAGRLDALSRAVTGAGGRGCRNAVAALGPRLIGASTDDAGGGLFWNTQRTFKNTPATAPAALFFARAGEPARTRALTDWLRENLLDADSGLYLDGLRLGGATIETVRDRYTYNQGPVLGALLALGEPADLDAAARLVRAVDTGLTRASPAGARVLVTHGDGDGGLFTGILTRYLAAAATDARLDPAARATAGRLVTDTAEALWAGRRRVEPAESPAPRSGGPDAGALIFSADPGVEAVTSYPPGAPVELSTQLQAWMAFEAAAVCAGGTPADGRGSVGVSGT</sequence>
<name>A0ABQ1P3Y6_9MICC</name>
<proteinExistence type="predicted"/>
<dbReference type="InterPro" id="IPR005198">
    <property type="entry name" value="Glyco_hydro_76"/>
</dbReference>
<protein>
    <submittedName>
        <fullName evidence="1">Glycoside hydrolase</fullName>
    </submittedName>
</protein>
<accession>A0ABQ1P3Y6</accession>
<dbReference type="SUPFAM" id="SSF48208">
    <property type="entry name" value="Six-hairpin glycosidases"/>
    <property type="match status" value="1"/>
</dbReference>
<dbReference type="GO" id="GO:0016787">
    <property type="term" value="F:hydrolase activity"/>
    <property type="evidence" value="ECO:0007669"/>
    <property type="project" value="UniProtKB-KW"/>
</dbReference>
<dbReference type="InterPro" id="IPR053169">
    <property type="entry name" value="MUG_Protein"/>
</dbReference>
<keyword evidence="1" id="KW-0378">Hydrolase</keyword>
<dbReference type="PANTHER" id="PTHR47791:SF3">
    <property type="entry name" value="MEIOTICALLY UP-REGULATED GENE 191 PROTEIN"/>
    <property type="match status" value="1"/>
</dbReference>
<evidence type="ECO:0000313" key="1">
    <source>
        <dbReference type="EMBL" id="GGC90283.1"/>
    </source>
</evidence>
<dbReference type="EMBL" id="BMJI01000008">
    <property type="protein sequence ID" value="GGC90283.1"/>
    <property type="molecule type" value="Genomic_DNA"/>
</dbReference>
<evidence type="ECO:0000313" key="2">
    <source>
        <dbReference type="Proteomes" id="UP000597761"/>
    </source>
</evidence>
<dbReference type="Gene3D" id="1.50.10.20">
    <property type="match status" value="1"/>
</dbReference>
<dbReference type="Proteomes" id="UP000597761">
    <property type="component" value="Unassembled WGS sequence"/>
</dbReference>
<dbReference type="RefSeq" id="WP_188667868.1">
    <property type="nucleotide sequence ID" value="NZ_BMJI01000008.1"/>
</dbReference>
<dbReference type="Pfam" id="PF03663">
    <property type="entry name" value="Glyco_hydro_76"/>
    <property type="match status" value="1"/>
</dbReference>
<dbReference type="PANTHER" id="PTHR47791">
    <property type="entry name" value="MEIOTICALLY UP-REGULATED GENE 191 PROTEIN"/>
    <property type="match status" value="1"/>
</dbReference>
<organism evidence="1 2">
    <name type="scientific">Tersicoccus solisilvae</name>
    <dbReference type="NCBI Taxonomy" id="1882339"/>
    <lineage>
        <taxon>Bacteria</taxon>
        <taxon>Bacillati</taxon>
        <taxon>Actinomycetota</taxon>
        <taxon>Actinomycetes</taxon>
        <taxon>Micrococcales</taxon>
        <taxon>Micrococcaceae</taxon>
        <taxon>Tersicoccus</taxon>
    </lineage>
</organism>
<reference evidence="2" key="1">
    <citation type="journal article" date="2019" name="Int. J. Syst. Evol. Microbiol.">
        <title>The Global Catalogue of Microorganisms (GCM) 10K type strain sequencing project: providing services to taxonomists for standard genome sequencing and annotation.</title>
        <authorList>
            <consortium name="The Broad Institute Genomics Platform"/>
            <consortium name="The Broad Institute Genome Sequencing Center for Infectious Disease"/>
            <person name="Wu L."/>
            <person name="Ma J."/>
        </authorList>
    </citation>
    <scope>NUCLEOTIDE SEQUENCE [LARGE SCALE GENOMIC DNA]</scope>
    <source>
        <strain evidence="2">CGMCC 1.15480</strain>
    </source>
</reference>
<keyword evidence="2" id="KW-1185">Reference proteome</keyword>